<proteinExistence type="predicted"/>
<dbReference type="Pfam" id="PF06985">
    <property type="entry name" value="HET"/>
    <property type="match status" value="1"/>
</dbReference>
<sequence length="659" mass="74542">MRYQDVHQWRMRRFIGKFVATKLSQTLKPTSFHNFFSAHRISIRTQTESMGKAYRQHSMEKKPLGYRDYHYTPLDGNRHSIRLLRLLPAPDNSWPIRCKLFHTTLENAPPYIALSYTWGDRSTSQPILVDSDNIFITANLKHALARLRPTGDEKEVVFWIDSICIDQENIPERNFQTANMRAIYQHATNVAVWIGLENNNSGGALQLARDLNACTSREEITALVSDPFKKPDLEAMVILFRRQYWWRIWVIQEVSSARQATVHVGKDAISWQELDRVCNILKEAETELHSLFYKHPSYIRTLTHGGPRGLQLSRFSPHLSAPPLFELLLSHKSKKSTDPKDKVYALVGISGSQHDFGEIDYSLSEREIFTHTAHHIITASQKLDVICVKQHERGQYNLPSWVPDWTRPPATYALVVGLHHHEPEFKAAGDTFADAQFSSDGYVLRSKGIVLDTIDAVGMPYKKRGAPSDVVPALEIFHDWWNLFVATHSNSLSSQAVFARTISCGIWEFDDENIYASKLEAIFALSDERLSGSDMLRLDPPSRSSTMGSSVGSLMEVEELFNEEDGEKIQLSTILSAGLTMNRRRIFLSKEGLVGLAPFNAMGGDVICVLLGCRFPVILRPTNGHYMLVGEAYVDGFMNGEAMVGLQGGGYVLDSFEIH</sequence>
<dbReference type="EMBL" id="FJOG01000024">
    <property type="protein sequence ID" value="CZR63673.1"/>
    <property type="molecule type" value="Genomic_DNA"/>
</dbReference>
<dbReference type="OrthoDB" id="194358at2759"/>
<organism evidence="2 3">
    <name type="scientific">Phialocephala subalpina</name>
    <dbReference type="NCBI Taxonomy" id="576137"/>
    <lineage>
        <taxon>Eukaryota</taxon>
        <taxon>Fungi</taxon>
        <taxon>Dikarya</taxon>
        <taxon>Ascomycota</taxon>
        <taxon>Pezizomycotina</taxon>
        <taxon>Leotiomycetes</taxon>
        <taxon>Helotiales</taxon>
        <taxon>Mollisiaceae</taxon>
        <taxon>Phialocephala</taxon>
        <taxon>Phialocephala fortinii species complex</taxon>
    </lineage>
</organism>
<dbReference type="STRING" id="576137.A0A1L7XF73"/>
<accession>A0A1L7XF73</accession>
<gene>
    <name evidence="2" type="ORF">PAC_13570</name>
</gene>
<dbReference type="PANTHER" id="PTHR24148">
    <property type="entry name" value="ANKYRIN REPEAT DOMAIN-CONTAINING PROTEIN 39 HOMOLOG-RELATED"/>
    <property type="match status" value="1"/>
</dbReference>
<dbReference type="InterPro" id="IPR052895">
    <property type="entry name" value="HetReg/Transcr_Mod"/>
</dbReference>
<reference evidence="2 3" key="1">
    <citation type="submission" date="2016-03" db="EMBL/GenBank/DDBJ databases">
        <authorList>
            <person name="Ploux O."/>
        </authorList>
    </citation>
    <scope>NUCLEOTIDE SEQUENCE [LARGE SCALE GENOMIC DNA]</scope>
    <source>
        <strain evidence="2 3">UAMH 11012</strain>
    </source>
</reference>
<feature type="domain" description="Heterokaryon incompatibility" evidence="1">
    <location>
        <begin position="111"/>
        <end position="253"/>
    </location>
</feature>
<dbReference type="PANTHER" id="PTHR24148:SF73">
    <property type="entry name" value="HET DOMAIN PROTEIN (AFU_ORTHOLOGUE AFUA_8G01020)"/>
    <property type="match status" value="1"/>
</dbReference>
<name>A0A1L7XF73_9HELO</name>
<protein>
    <submittedName>
        <fullName evidence="2">Related to heterokaryon incompatibility protein het-6</fullName>
    </submittedName>
</protein>
<evidence type="ECO:0000313" key="3">
    <source>
        <dbReference type="Proteomes" id="UP000184330"/>
    </source>
</evidence>
<dbReference type="InterPro" id="IPR010730">
    <property type="entry name" value="HET"/>
</dbReference>
<dbReference type="AlphaFoldDB" id="A0A1L7XF73"/>
<evidence type="ECO:0000259" key="1">
    <source>
        <dbReference type="Pfam" id="PF06985"/>
    </source>
</evidence>
<evidence type="ECO:0000313" key="2">
    <source>
        <dbReference type="EMBL" id="CZR63673.1"/>
    </source>
</evidence>
<dbReference type="Proteomes" id="UP000184330">
    <property type="component" value="Unassembled WGS sequence"/>
</dbReference>
<keyword evidence="3" id="KW-1185">Reference proteome</keyword>
<dbReference type="Pfam" id="PF26639">
    <property type="entry name" value="Het-6_barrel"/>
    <property type="match status" value="1"/>
</dbReference>